<evidence type="ECO:0000313" key="9">
    <source>
        <dbReference type="EMBL" id="MFA1612480.1"/>
    </source>
</evidence>
<feature type="transmembrane region" description="Helical" evidence="7">
    <location>
        <begin position="314"/>
        <end position="335"/>
    </location>
</feature>
<reference evidence="9 10" key="1">
    <citation type="submission" date="2024-08" db="EMBL/GenBank/DDBJ databases">
        <title>Halobellus sp. MBLA0158 whole genome sequence.</title>
        <authorList>
            <person name="Hwang C.Y."/>
            <person name="Cho E.-S."/>
            <person name="Seo M.-J."/>
        </authorList>
    </citation>
    <scope>NUCLEOTIDE SEQUENCE [LARGE SCALE GENOMIC DNA]</scope>
    <source>
        <strain evidence="9 10">MBLA0158</strain>
    </source>
</reference>
<dbReference type="InterPro" id="IPR036259">
    <property type="entry name" value="MFS_trans_sf"/>
</dbReference>
<keyword evidence="4 7" id="KW-0812">Transmembrane</keyword>
<dbReference type="PANTHER" id="PTHR23514">
    <property type="entry name" value="BYPASS OF STOP CODON PROTEIN 6"/>
    <property type="match status" value="1"/>
</dbReference>
<evidence type="ECO:0000256" key="1">
    <source>
        <dbReference type="ARBA" id="ARBA00004127"/>
    </source>
</evidence>
<dbReference type="InterPro" id="IPR011701">
    <property type="entry name" value="MFS"/>
</dbReference>
<evidence type="ECO:0000256" key="5">
    <source>
        <dbReference type="ARBA" id="ARBA00022989"/>
    </source>
</evidence>
<accession>A0ABD5MEX9</accession>
<evidence type="ECO:0000256" key="3">
    <source>
        <dbReference type="ARBA" id="ARBA00022448"/>
    </source>
</evidence>
<evidence type="ECO:0000256" key="6">
    <source>
        <dbReference type="ARBA" id="ARBA00023136"/>
    </source>
</evidence>
<dbReference type="Pfam" id="PF07690">
    <property type="entry name" value="MFS_1"/>
    <property type="match status" value="1"/>
</dbReference>
<sequence>MNITLFVNRIVRELLNGQKGKSLVAIAGAWGTLVGSRMIYPVLLPHLRESFNLSLTVAGFLITILLLGSALGQLPGGILADRYSERLVMIASAVIVAIALGFVSIVPSPLLLFIATGAVGVGQSLYPIARITILSDIYPDHLGSALGVTMATGDLGQTILPPIAGVLAVALTWQAGMTFLVPLLLLAAVCLWAVLPAKTSAGSSVTLSSASTTTLLSSLRQPNMAYMILILFLYILTWHSFTGFFPTYLVQEKGMSSSSASILFSAFFAFGIIVKPLSGAAYDRLGMRKSLIFVLLGPIIGLGLLPLLTEFWALATATALVSTMLGSGAITQSFLADTFPRRVRGTGLGIIRTSVSAVGATGPIVFGYIGDAGYFDEGYLILAGILVVVVILTINLPRQFSDQDEE</sequence>
<proteinExistence type="inferred from homology"/>
<comment type="caution">
    <text evidence="9">The sequence shown here is derived from an EMBL/GenBank/DDBJ whole genome shotgun (WGS) entry which is preliminary data.</text>
</comment>
<feature type="transmembrane region" description="Helical" evidence="7">
    <location>
        <begin position="22"/>
        <end position="43"/>
    </location>
</feature>
<feature type="transmembrane region" description="Helical" evidence="7">
    <location>
        <begin position="55"/>
        <end position="75"/>
    </location>
</feature>
<dbReference type="EMBL" id="JBGNYA010000002">
    <property type="protein sequence ID" value="MFA1612480.1"/>
    <property type="molecule type" value="Genomic_DNA"/>
</dbReference>
<evidence type="ECO:0000256" key="7">
    <source>
        <dbReference type="SAM" id="Phobius"/>
    </source>
</evidence>
<dbReference type="RefSeq" id="WP_372391701.1">
    <property type="nucleotide sequence ID" value="NZ_JBGNYA010000002.1"/>
</dbReference>
<keyword evidence="3" id="KW-0813">Transport</keyword>
<name>A0ABD5MEX9_9EURY</name>
<evidence type="ECO:0000313" key="10">
    <source>
        <dbReference type="Proteomes" id="UP001570511"/>
    </source>
</evidence>
<feature type="transmembrane region" description="Helical" evidence="7">
    <location>
        <begin position="347"/>
        <end position="366"/>
    </location>
</feature>
<dbReference type="InterPro" id="IPR051788">
    <property type="entry name" value="MFS_Transporter"/>
</dbReference>
<keyword evidence="10" id="KW-1185">Reference proteome</keyword>
<comment type="similarity">
    <text evidence="2">Belongs to the major facilitator superfamily.</text>
</comment>
<evidence type="ECO:0000256" key="4">
    <source>
        <dbReference type="ARBA" id="ARBA00022692"/>
    </source>
</evidence>
<feature type="transmembrane region" description="Helical" evidence="7">
    <location>
        <begin position="378"/>
        <end position="396"/>
    </location>
</feature>
<feature type="transmembrane region" description="Helical" evidence="7">
    <location>
        <begin position="87"/>
        <end position="106"/>
    </location>
</feature>
<dbReference type="GO" id="GO:0012505">
    <property type="term" value="C:endomembrane system"/>
    <property type="evidence" value="ECO:0007669"/>
    <property type="project" value="UniProtKB-SubCell"/>
</dbReference>
<feature type="transmembrane region" description="Helical" evidence="7">
    <location>
        <begin position="260"/>
        <end position="278"/>
    </location>
</feature>
<dbReference type="AlphaFoldDB" id="A0ABD5MEX9"/>
<dbReference type="PANTHER" id="PTHR23514:SF3">
    <property type="entry name" value="BYPASS OF STOP CODON PROTEIN 6"/>
    <property type="match status" value="1"/>
</dbReference>
<organism evidence="9 10">
    <name type="scientific">Halobellus rubicundus</name>
    <dbReference type="NCBI Taxonomy" id="2996466"/>
    <lineage>
        <taxon>Archaea</taxon>
        <taxon>Methanobacteriati</taxon>
        <taxon>Methanobacteriota</taxon>
        <taxon>Stenosarchaea group</taxon>
        <taxon>Halobacteria</taxon>
        <taxon>Halobacteriales</taxon>
        <taxon>Haloferacaceae</taxon>
        <taxon>Halobellus</taxon>
    </lineage>
</organism>
<dbReference type="Proteomes" id="UP001570511">
    <property type="component" value="Unassembled WGS sequence"/>
</dbReference>
<protein>
    <submittedName>
        <fullName evidence="9">Nitrate/nitrite transporter</fullName>
    </submittedName>
</protein>
<feature type="domain" description="Major facilitator superfamily (MFS) profile" evidence="8">
    <location>
        <begin position="1"/>
        <end position="401"/>
    </location>
</feature>
<feature type="transmembrane region" description="Helical" evidence="7">
    <location>
        <begin position="177"/>
        <end position="195"/>
    </location>
</feature>
<dbReference type="PROSITE" id="PS50850">
    <property type="entry name" value="MFS"/>
    <property type="match status" value="1"/>
</dbReference>
<keyword evidence="6 7" id="KW-0472">Membrane</keyword>
<feature type="transmembrane region" description="Helical" evidence="7">
    <location>
        <begin position="225"/>
        <end position="248"/>
    </location>
</feature>
<gene>
    <name evidence="9" type="ORF">OS889_15920</name>
</gene>
<keyword evidence="5 7" id="KW-1133">Transmembrane helix</keyword>
<evidence type="ECO:0000256" key="2">
    <source>
        <dbReference type="ARBA" id="ARBA00008335"/>
    </source>
</evidence>
<comment type="subcellular location">
    <subcellularLocation>
        <location evidence="1">Endomembrane system</location>
        <topology evidence="1">Multi-pass membrane protein</topology>
    </subcellularLocation>
</comment>
<evidence type="ECO:0000259" key="8">
    <source>
        <dbReference type="PROSITE" id="PS50850"/>
    </source>
</evidence>
<dbReference type="SUPFAM" id="SSF103473">
    <property type="entry name" value="MFS general substrate transporter"/>
    <property type="match status" value="1"/>
</dbReference>
<dbReference type="Gene3D" id="1.20.1250.20">
    <property type="entry name" value="MFS general substrate transporter like domains"/>
    <property type="match status" value="2"/>
</dbReference>
<feature type="transmembrane region" description="Helical" evidence="7">
    <location>
        <begin position="290"/>
        <end position="308"/>
    </location>
</feature>
<dbReference type="InterPro" id="IPR020846">
    <property type="entry name" value="MFS_dom"/>
</dbReference>